<dbReference type="KEGG" id="fya:KMW28_17505"/>
<dbReference type="RefSeq" id="WP_169662926.1">
    <property type="nucleotide sequence ID" value="NZ_CP076132.1"/>
</dbReference>
<protein>
    <submittedName>
        <fullName evidence="2">Agmatine deiminase family protein</fullName>
    </submittedName>
</protein>
<dbReference type="AlphaFoldDB" id="A0AAX1N1T7"/>
<evidence type="ECO:0000256" key="1">
    <source>
        <dbReference type="ARBA" id="ARBA00022801"/>
    </source>
</evidence>
<keyword evidence="3" id="KW-1185">Reference proteome</keyword>
<dbReference type="Proteomes" id="UP000678679">
    <property type="component" value="Chromosome 1"/>
</dbReference>
<dbReference type="Gene3D" id="3.75.10.10">
    <property type="entry name" value="L-arginine/glycine Amidinotransferase, Chain A"/>
    <property type="match status" value="1"/>
</dbReference>
<reference evidence="2 3" key="1">
    <citation type="submission" date="2021-05" db="EMBL/GenBank/DDBJ databases">
        <title>Comparative genomic studies on the polysaccharide-degrading batcterial strains of the Flammeovirga genus.</title>
        <authorList>
            <person name="Zewei F."/>
            <person name="Zheng Z."/>
            <person name="Yu L."/>
            <person name="Ruyue G."/>
            <person name="Yanhong M."/>
            <person name="Yuanyuan C."/>
            <person name="Jingyan G."/>
            <person name="Wenjun H."/>
        </authorList>
    </citation>
    <scope>NUCLEOTIDE SEQUENCE [LARGE SCALE GENOMIC DNA]</scope>
    <source>
        <strain evidence="2 3">NBRC:100898</strain>
    </source>
</reference>
<name>A0AAX1N1T7_9BACT</name>
<evidence type="ECO:0000313" key="2">
    <source>
        <dbReference type="EMBL" id="QWG01441.1"/>
    </source>
</evidence>
<organism evidence="2 3">
    <name type="scientific">Flammeovirga yaeyamensis</name>
    <dbReference type="NCBI Taxonomy" id="367791"/>
    <lineage>
        <taxon>Bacteria</taxon>
        <taxon>Pseudomonadati</taxon>
        <taxon>Bacteroidota</taxon>
        <taxon>Cytophagia</taxon>
        <taxon>Cytophagales</taxon>
        <taxon>Flammeovirgaceae</taxon>
        <taxon>Flammeovirga</taxon>
    </lineage>
</organism>
<dbReference type="PANTHER" id="PTHR31377">
    <property type="entry name" value="AGMATINE DEIMINASE-RELATED"/>
    <property type="match status" value="1"/>
</dbReference>
<dbReference type="GO" id="GO:0009446">
    <property type="term" value="P:putrescine biosynthetic process"/>
    <property type="evidence" value="ECO:0007669"/>
    <property type="project" value="InterPro"/>
</dbReference>
<proteinExistence type="predicted"/>
<dbReference type="SUPFAM" id="SSF55909">
    <property type="entry name" value="Pentein"/>
    <property type="match status" value="1"/>
</dbReference>
<dbReference type="Pfam" id="PF04371">
    <property type="entry name" value="PAD_porph"/>
    <property type="match status" value="1"/>
</dbReference>
<accession>A0AAX1N1T7</accession>
<dbReference type="InterPro" id="IPR007466">
    <property type="entry name" value="Peptidyl-Arg-deiminase_porph"/>
</dbReference>
<dbReference type="PANTHER" id="PTHR31377:SF0">
    <property type="entry name" value="AGMATINE DEIMINASE-RELATED"/>
    <property type="match status" value="1"/>
</dbReference>
<gene>
    <name evidence="2" type="ORF">KMW28_17505</name>
</gene>
<keyword evidence="1" id="KW-0378">Hydrolase</keyword>
<sequence>MNTFPTVHFSEKLEKDYPQAWQTIKKVLNKHSISYRFLLETKDIWCRDYMPIKSNDGTLVQFKYMPSYLKNYTKLKSKPQEVNRVNRIAAIYSDLNVDGGNVELHDGIVFLTERVFSENPKWSREQVIEELTLTLKAKPYFVKDQKKDIDTTGHVDGHFRVIKTGEVVVNDFSNDDEYVVASFKKIMNELKWKYTMMPWFEEDDKPKDSMSAIGIYTNFLVIDNIILFPIFEVEGNKDAEALEVIKELYPNKIIEPININSVVKEGGLINCITWVN</sequence>
<dbReference type="EMBL" id="CP076132">
    <property type="protein sequence ID" value="QWG01441.1"/>
    <property type="molecule type" value="Genomic_DNA"/>
</dbReference>
<dbReference type="GO" id="GO:0004668">
    <property type="term" value="F:protein-arginine deiminase activity"/>
    <property type="evidence" value="ECO:0007669"/>
    <property type="project" value="InterPro"/>
</dbReference>
<evidence type="ECO:0000313" key="3">
    <source>
        <dbReference type="Proteomes" id="UP000678679"/>
    </source>
</evidence>